<dbReference type="InterPro" id="IPR008523">
    <property type="entry name" value="DUF805"/>
</dbReference>
<keyword evidence="1" id="KW-0812">Transmembrane</keyword>
<evidence type="ECO:0000256" key="1">
    <source>
        <dbReference type="SAM" id="Phobius"/>
    </source>
</evidence>
<accession>A0A5B8LPS3</accession>
<evidence type="ECO:0000313" key="2">
    <source>
        <dbReference type="EMBL" id="QDZ10096.1"/>
    </source>
</evidence>
<organism evidence="2 3">
    <name type="scientific">Devosia ginsengisoli</name>
    <dbReference type="NCBI Taxonomy" id="400770"/>
    <lineage>
        <taxon>Bacteria</taxon>
        <taxon>Pseudomonadati</taxon>
        <taxon>Pseudomonadota</taxon>
        <taxon>Alphaproteobacteria</taxon>
        <taxon>Hyphomicrobiales</taxon>
        <taxon>Devosiaceae</taxon>
        <taxon>Devosia</taxon>
    </lineage>
</organism>
<name>A0A5B8LPS3_9HYPH</name>
<evidence type="ECO:0000313" key="3">
    <source>
        <dbReference type="Proteomes" id="UP000315364"/>
    </source>
</evidence>
<dbReference type="Proteomes" id="UP000315364">
    <property type="component" value="Chromosome"/>
</dbReference>
<keyword evidence="3" id="KW-1185">Reference proteome</keyword>
<dbReference type="PANTHER" id="PTHR34980:SF2">
    <property type="entry name" value="INNER MEMBRANE PROTEIN YHAH-RELATED"/>
    <property type="match status" value="1"/>
</dbReference>
<sequence length="165" mass="18970">MRSYFDGMLRYFEISGRSTRMQYWMFFTIQFVLTVMAVIIDYQLGGFKNLKNPQPTATMFVSIVHFIPGITVAVRRLHDIGRSGFWYLLYFVPFAGLWLLYWACCPSEPGHNAYDDPEPSSYEPRGRQAALPRHSTIPRTIRMGSNATRPPSLGYDGLAAPERFI</sequence>
<feature type="transmembrane region" description="Helical" evidence="1">
    <location>
        <begin position="56"/>
        <end position="74"/>
    </location>
</feature>
<dbReference type="GO" id="GO:0005886">
    <property type="term" value="C:plasma membrane"/>
    <property type="evidence" value="ECO:0007669"/>
    <property type="project" value="TreeGrafter"/>
</dbReference>
<dbReference type="Pfam" id="PF05656">
    <property type="entry name" value="DUF805"/>
    <property type="match status" value="1"/>
</dbReference>
<feature type="transmembrane region" description="Helical" evidence="1">
    <location>
        <begin position="21"/>
        <end position="44"/>
    </location>
</feature>
<feature type="transmembrane region" description="Helical" evidence="1">
    <location>
        <begin position="86"/>
        <end position="103"/>
    </location>
</feature>
<keyword evidence="1" id="KW-1133">Transmembrane helix</keyword>
<gene>
    <name evidence="2" type="ORF">FPZ08_04655</name>
</gene>
<protein>
    <submittedName>
        <fullName evidence="2">DUF805 domain-containing protein</fullName>
    </submittedName>
</protein>
<keyword evidence="1" id="KW-0472">Membrane</keyword>
<dbReference type="AlphaFoldDB" id="A0A5B8LPS3"/>
<dbReference type="EMBL" id="CP042304">
    <property type="protein sequence ID" value="QDZ10096.1"/>
    <property type="molecule type" value="Genomic_DNA"/>
</dbReference>
<dbReference type="PANTHER" id="PTHR34980">
    <property type="entry name" value="INNER MEMBRANE PROTEIN-RELATED-RELATED"/>
    <property type="match status" value="1"/>
</dbReference>
<proteinExistence type="predicted"/>
<reference evidence="2 3" key="1">
    <citation type="submission" date="2019-07" db="EMBL/GenBank/DDBJ databases">
        <title>Full genome sequence of Devosia sp. Gsoil 520.</title>
        <authorList>
            <person name="Im W.-T."/>
        </authorList>
    </citation>
    <scope>NUCLEOTIDE SEQUENCE [LARGE SCALE GENOMIC DNA]</scope>
    <source>
        <strain evidence="2 3">Gsoil 520</strain>
    </source>
</reference>
<dbReference type="RefSeq" id="WP_146288900.1">
    <property type="nucleotide sequence ID" value="NZ_CP042304.1"/>
</dbReference>
<dbReference type="KEGG" id="dea:FPZ08_04655"/>
<dbReference type="OrthoDB" id="9812349at2"/>